<comment type="subcellular location">
    <subcellularLocation>
        <location evidence="1 5 6">Nucleus</location>
    </subcellularLocation>
</comment>
<dbReference type="PRINTS" id="PR00024">
    <property type="entry name" value="HOMEOBOX"/>
</dbReference>
<evidence type="ECO:0000256" key="4">
    <source>
        <dbReference type="ARBA" id="ARBA00023242"/>
    </source>
</evidence>
<keyword evidence="2 5" id="KW-0238">DNA-binding</keyword>
<dbReference type="GO" id="GO:0005634">
    <property type="term" value="C:nucleus"/>
    <property type="evidence" value="ECO:0007669"/>
    <property type="project" value="UniProtKB-SubCell"/>
</dbReference>
<dbReference type="Gene3D" id="1.10.10.60">
    <property type="entry name" value="Homeodomain-like"/>
    <property type="match status" value="1"/>
</dbReference>
<keyword evidence="10" id="KW-1185">Reference proteome</keyword>
<keyword evidence="4 5" id="KW-0539">Nucleus</keyword>
<evidence type="ECO:0000313" key="9">
    <source>
        <dbReference type="EMBL" id="OQV17881.1"/>
    </source>
</evidence>
<feature type="compositionally biased region" description="Polar residues" evidence="7">
    <location>
        <begin position="1"/>
        <end position="10"/>
    </location>
</feature>
<dbReference type="FunFam" id="1.10.10.60:FF:000373">
    <property type="entry name" value="Blast:Brain-specific homeobox protein"/>
    <property type="match status" value="1"/>
</dbReference>
<dbReference type="SMART" id="SM00389">
    <property type="entry name" value="HOX"/>
    <property type="match status" value="1"/>
</dbReference>
<dbReference type="InterPro" id="IPR020479">
    <property type="entry name" value="HD_metazoa"/>
</dbReference>
<evidence type="ECO:0000256" key="3">
    <source>
        <dbReference type="ARBA" id="ARBA00023155"/>
    </source>
</evidence>
<organism evidence="9 10">
    <name type="scientific">Hypsibius exemplaris</name>
    <name type="common">Freshwater tardigrade</name>
    <dbReference type="NCBI Taxonomy" id="2072580"/>
    <lineage>
        <taxon>Eukaryota</taxon>
        <taxon>Metazoa</taxon>
        <taxon>Ecdysozoa</taxon>
        <taxon>Tardigrada</taxon>
        <taxon>Eutardigrada</taxon>
        <taxon>Parachela</taxon>
        <taxon>Hypsibioidea</taxon>
        <taxon>Hypsibiidae</taxon>
        <taxon>Hypsibius</taxon>
    </lineage>
</organism>
<evidence type="ECO:0000256" key="2">
    <source>
        <dbReference type="ARBA" id="ARBA00023125"/>
    </source>
</evidence>
<feature type="region of interest" description="Disordered" evidence="7">
    <location>
        <begin position="128"/>
        <end position="148"/>
    </location>
</feature>
<dbReference type="SUPFAM" id="SSF46689">
    <property type="entry name" value="Homeodomain-like"/>
    <property type="match status" value="1"/>
</dbReference>
<dbReference type="PROSITE" id="PS00027">
    <property type="entry name" value="HOMEOBOX_1"/>
    <property type="match status" value="1"/>
</dbReference>
<dbReference type="OrthoDB" id="6159439at2759"/>
<evidence type="ECO:0000256" key="1">
    <source>
        <dbReference type="ARBA" id="ARBA00004123"/>
    </source>
</evidence>
<accession>A0A1W0WRP9</accession>
<dbReference type="InterPro" id="IPR001356">
    <property type="entry name" value="HD"/>
</dbReference>
<dbReference type="InterPro" id="IPR009057">
    <property type="entry name" value="Homeodomain-like_sf"/>
</dbReference>
<evidence type="ECO:0000256" key="6">
    <source>
        <dbReference type="RuleBase" id="RU000682"/>
    </source>
</evidence>
<feature type="region of interest" description="Disordered" evidence="7">
    <location>
        <begin position="1"/>
        <end position="29"/>
    </location>
</feature>
<dbReference type="GO" id="GO:0003677">
    <property type="term" value="F:DNA binding"/>
    <property type="evidence" value="ECO:0007669"/>
    <property type="project" value="UniProtKB-UniRule"/>
</dbReference>
<dbReference type="PROSITE" id="PS50071">
    <property type="entry name" value="HOMEOBOX_2"/>
    <property type="match status" value="1"/>
</dbReference>
<gene>
    <name evidence="9" type="ORF">BV898_08012</name>
</gene>
<proteinExistence type="predicted"/>
<comment type="caution">
    <text evidence="9">The sequence shown here is derived from an EMBL/GenBank/DDBJ whole genome shotgun (WGS) entry which is preliminary data.</text>
</comment>
<feature type="DNA-binding region" description="Homeobox" evidence="5">
    <location>
        <begin position="148"/>
        <end position="207"/>
    </location>
</feature>
<protein>
    <submittedName>
        <fullName evidence="9">Brain-specific homeobox protein-like protein</fullName>
    </submittedName>
</protein>
<keyword evidence="3 5" id="KW-0371">Homeobox</keyword>
<dbReference type="PANTHER" id="PTHR24333:SF8">
    <property type="entry name" value="HOMEOBOX PROTEIN CEH-62"/>
    <property type="match status" value="1"/>
</dbReference>
<feature type="domain" description="Homeobox" evidence="8">
    <location>
        <begin position="146"/>
        <end position="206"/>
    </location>
</feature>
<dbReference type="EMBL" id="MTYJ01000055">
    <property type="protein sequence ID" value="OQV17881.1"/>
    <property type="molecule type" value="Genomic_DNA"/>
</dbReference>
<name>A0A1W0WRP9_HYPEX</name>
<dbReference type="AlphaFoldDB" id="A0A1W0WRP9"/>
<dbReference type="InterPro" id="IPR017970">
    <property type="entry name" value="Homeobox_CS"/>
</dbReference>
<dbReference type="PANTHER" id="PTHR24333">
    <property type="entry name" value="HOMEO BOX HB9 LIKE A-RELATED"/>
    <property type="match status" value="1"/>
</dbReference>
<reference evidence="10" key="1">
    <citation type="submission" date="2017-01" db="EMBL/GenBank/DDBJ databases">
        <title>Comparative genomics of anhydrobiosis in the tardigrade Hypsibius dujardini.</title>
        <authorList>
            <person name="Yoshida Y."/>
            <person name="Koutsovoulos G."/>
            <person name="Laetsch D."/>
            <person name="Stevens L."/>
            <person name="Kumar S."/>
            <person name="Horikawa D."/>
            <person name="Ishino K."/>
            <person name="Komine S."/>
            <person name="Tomita M."/>
            <person name="Blaxter M."/>
            <person name="Arakawa K."/>
        </authorList>
    </citation>
    <scope>NUCLEOTIDE SEQUENCE [LARGE SCALE GENOMIC DNA]</scope>
    <source>
        <strain evidence="10">Z151</strain>
    </source>
</reference>
<evidence type="ECO:0000256" key="7">
    <source>
        <dbReference type="SAM" id="MobiDB-lite"/>
    </source>
</evidence>
<evidence type="ECO:0000256" key="5">
    <source>
        <dbReference type="PROSITE-ProRule" id="PRU00108"/>
    </source>
</evidence>
<feature type="compositionally biased region" description="Low complexity" evidence="7">
    <location>
        <begin position="254"/>
        <end position="275"/>
    </location>
</feature>
<dbReference type="Pfam" id="PF00046">
    <property type="entry name" value="Homeodomain"/>
    <property type="match status" value="1"/>
</dbReference>
<dbReference type="CDD" id="cd00086">
    <property type="entry name" value="homeodomain"/>
    <property type="match status" value="1"/>
</dbReference>
<evidence type="ECO:0000313" key="10">
    <source>
        <dbReference type="Proteomes" id="UP000192578"/>
    </source>
</evidence>
<feature type="region of interest" description="Disordered" evidence="7">
    <location>
        <begin position="227"/>
        <end position="275"/>
    </location>
</feature>
<dbReference type="GO" id="GO:0000981">
    <property type="term" value="F:DNA-binding transcription factor activity, RNA polymerase II-specific"/>
    <property type="evidence" value="ECO:0007669"/>
    <property type="project" value="InterPro"/>
</dbReference>
<dbReference type="Proteomes" id="UP000192578">
    <property type="component" value="Unassembled WGS sequence"/>
</dbReference>
<evidence type="ECO:0000259" key="8">
    <source>
        <dbReference type="PROSITE" id="PS50071"/>
    </source>
</evidence>
<sequence>MTPSSSTRTSFRIDDILPPPPSSLSKQQQDAFVESGLLGGLQVPSHLFHGYNSGGVGGGPLSLCVSPQAYQNLWFPNFAHHAAAAAAAGSYPRWMCSQGSSGSSGGRMDGASSVIIPTPGFHMPPFFQTAQNSHDSPSDLQSSKQCRRRKARTVFSDNQLNGLEKRFESQRYLSTPERVDLANLLSLSETQVKTWFQNRRMKHKKLLRKHKEEASSSAAAAAAVAAGRPHFSSIDPISPFVKMDANKDDRRSRPCSSSGSSDISDVSSNHSRGSS</sequence>
<dbReference type="InterPro" id="IPR050848">
    <property type="entry name" value="Homeobox_TF"/>
</dbReference>
<feature type="compositionally biased region" description="Polar residues" evidence="7">
    <location>
        <begin position="128"/>
        <end position="144"/>
    </location>
</feature>